<organism evidence="5 6">
    <name type="scientific">Pantoea wallisii</name>
    <dbReference type="NCBI Taxonomy" id="1076551"/>
    <lineage>
        <taxon>Bacteria</taxon>
        <taxon>Pseudomonadati</taxon>
        <taxon>Pseudomonadota</taxon>
        <taxon>Gammaproteobacteria</taxon>
        <taxon>Enterobacterales</taxon>
        <taxon>Erwiniaceae</taxon>
        <taxon>Pantoea</taxon>
    </lineage>
</organism>
<dbReference type="GO" id="GO:0043039">
    <property type="term" value="P:tRNA aminoacylation"/>
    <property type="evidence" value="ECO:0007669"/>
    <property type="project" value="InterPro"/>
</dbReference>
<dbReference type="InterPro" id="IPR012947">
    <property type="entry name" value="tRNA_SAD"/>
</dbReference>
<feature type="domain" description="Threonyl/alanyl tRNA synthetase SAD" evidence="4">
    <location>
        <begin position="164"/>
        <end position="201"/>
    </location>
</feature>
<dbReference type="PANTHER" id="PTHR43462:SF2">
    <property type="entry name" value="THREONYL AND ALANYL TRNA SYNTHETASE SECOND ADDITIONAL DOMAIN-CONTAINING PROTEIN"/>
    <property type="match status" value="1"/>
</dbReference>
<dbReference type="Pfam" id="PF07973">
    <property type="entry name" value="tRNA_SAD"/>
    <property type="match status" value="1"/>
</dbReference>
<dbReference type="Gene3D" id="2.40.30.130">
    <property type="match status" value="1"/>
</dbReference>
<comment type="caution">
    <text evidence="5">The sequence shown here is derived from an EMBL/GenBank/DDBJ whole genome shotgun (WGS) entry which is preliminary data.</text>
</comment>
<proteinExistence type="predicted"/>
<keyword evidence="6" id="KW-1185">Reference proteome</keyword>
<comment type="cofactor">
    <cofactor evidence="1">
        <name>Zn(2+)</name>
        <dbReference type="ChEBI" id="CHEBI:29105"/>
    </cofactor>
</comment>
<accession>A0A1X1D9I0</accession>
<dbReference type="InterPro" id="IPR018163">
    <property type="entry name" value="Thr/Ala-tRNA-synth_IIc_edit"/>
</dbReference>
<evidence type="ECO:0000313" key="5">
    <source>
        <dbReference type="EMBL" id="ORM73345.1"/>
    </source>
</evidence>
<evidence type="ECO:0000313" key="6">
    <source>
        <dbReference type="Proteomes" id="UP000193104"/>
    </source>
</evidence>
<dbReference type="SUPFAM" id="SSF55186">
    <property type="entry name" value="ThrRS/AlaRS common domain"/>
    <property type="match status" value="1"/>
</dbReference>
<gene>
    <name evidence="5" type="ORF">HA48_10055</name>
</gene>
<dbReference type="SUPFAM" id="SSF50447">
    <property type="entry name" value="Translation proteins"/>
    <property type="match status" value="1"/>
</dbReference>
<dbReference type="InterPro" id="IPR051335">
    <property type="entry name" value="Alanyl-tRNA_Editing_Enzymes"/>
</dbReference>
<dbReference type="InterPro" id="IPR009000">
    <property type="entry name" value="Transl_B-barrel_sf"/>
</dbReference>
<dbReference type="RefSeq" id="WP_128601183.1">
    <property type="nucleotide sequence ID" value="NZ_MLFS01000023.1"/>
</dbReference>
<dbReference type="EMBL" id="MLFS01000023">
    <property type="protein sequence ID" value="ORM73345.1"/>
    <property type="molecule type" value="Genomic_DNA"/>
</dbReference>
<evidence type="ECO:0000256" key="3">
    <source>
        <dbReference type="ARBA" id="ARBA00022833"/>
    </source>
</evidence>
<reference evidence="5 6" key="1">
    <citation type="journal article" date="2017" name="Antonie Van Leeuwenhoek">
        <title>Phylogenomic resolution of the bacterial genus Pantoea and its relationship with Erwinia and Tatumella.</title>
        <authorList>
            <person name="Palmer M."/>
            <person name="Steenkamp E.T."/>
            <person name="Coetzee M.P."/>
            <person name="Chan W.Y."/>
            <person name="van Zyl E."/>
            <person name="De Maayer P."/>
            <person name="Coutinho T.A."/>
            <person name="Blom J."/>
            <person name="Smits T.H."/>
            <person name="Duffy B."/>
            <person name="Venter S.N."/>
        </authorList>
    </citation>
    <scope>NUCLEOTIDE SEQUENCE [LARGE SCALE GENOMIC DNA]</scope>
    <source>
        <strain evidence="5 6">LMG 26277</strain>
    </source>
</reference>
<sequence>MTEKRYFFSDALEAESSVTGCTPQEDGRYRVTLSATLFHPQGGGQPSDKGTIGQANMLQAVQEAKEIIHITDAPLDIGPVTLKVDGNLRQLHTRYHSAGHLIAVAGEKYGWQGIKGDHRPGEGRIVFEPGQQTIAVTAEDFARQVADLVSQALPRHQREEESRRMITWGDLPAYACGGTHVSQTSEVGEVLITRVREKKGQLSVQYEVSKA</sequence>
<dbReference type="GO" id="GO:0046872">
    <property type="term" value="F:metal ion binding"/>
    <property type="evidence" value="ECO:0007669"/>
    <property type="project" value="UniProtKB-KW"/>
</dbReference>
<keyword evidence="2" id="KW-0479">Metal-binding</keyword>
<dbReference type="Proteomes" id="UP000193104">
    <property type="component" value="Unassembled WGS sequence"/>
</dbReference>
<dbReference type="AlphaFoldDB" id="A0A1X1D9I0"/>
<dbReference type="GO" id="GO:0004812">
    <property type="term" value="F:aminoacyl-tRNA ligase activity"/>
    <property type="evidence" value="ECO:0007669"/>
    <property type="project" value="InterPro"/>
</dbReference>
<dbReference type="GO" id="GO:0005524">
    <property type="term" value="F:ATP binding"/>
    <property type="evidence" value="ECO:0007669"/>
    <property type="project" value="InterPro"/>
</dbReference>
<dbReference type="PANTHER" id="PTHR43462">
    <property type="entry name" value="ALANYL-TRNA EDITING PROTEIN"/>
    <property type="match status" value="1"/>
</dbReference>
<dbReference type="Gene3D" id="3.30.980.10">
    <property type="entry name" value="Threonyl-trna Synthetase, Chain A, domain 2"/>
    <property type="match status" value="1"/>
</dbReference>
<name>A0A1X1D9I0_9GAMM</name>
<dbReference type="STRING" id="1076551.HA48_10055"/>
<evidence type="ECO:0000259" key="4">
    <source>
        <dbReference type="Pfam" id="PF07973"/>
    </source>
</evidence>
<dbReference type="OrthoDB" id="9812949at2"/>
<evidence type="ECO:0000256" key="1">
    <source>
        <dbReference type="ARBA" id="ARBA00001947"/>
    </source>
</evidence>
<evidence type="ECO:0000256" key="2">
    <source>
        <dbReference type="ARBA" id="ARBA00022723"/>
    </source>
</evidence>
<protein>
    <recommendedName>
        <fullName evidence="4">Threonyl/alanyl tRNA synthetase SAD domain-containing protein</fullName>
    </recommendedName>
</protein>
<keyword evidence="3" id="KW-0862">Zinc</keyword>